<accession>A0A852TEV3</accession>
<reference evidence="5" key="1">
    <citation type="submission" date="2020-07" db="EMBL/GenBank/DDBJ databases">
        <authorList>
            <person name="Partida-Martinez L."/>
            <person name="Huntemann M."/>
            <person name="Clum A."/>
            <person name="Wang J."/>
            <person name="Palaniappan K."/>
            <person name="Ritter S."/>
            <person name="Chen I.-M."/>
            <person name="Stamatis D."/>
            <person name="Reddy T."/>
            <person name="O'Malley R."/>
            <person name="Daum C."/>
            <person name="Shapiro N."/>
            <person name="Ivanova N."/>
            <person name="Kyrpides N."/>
            <person name="Woyke T."/>
        </authorList>
    </citation>
    <scope>NUCLEOTIDE SEQUENCE [LARGE SCALE GENOMIC DNA]</scope>
    <source>
        <strain evidence="5">AT2.8</strain>
    </source>
</reference>
<dbReference type="Pfam" id="PF00881">
    <property type="entry name" value="Nitroreductase"/>
    <property type="match status" value="1"/>
</dbReference>
<reference evidence="5" key="2">
    <citation type="submission" date="2020-08" db="EMBL/GenBank/DDBJ databases">
        <title>The Agave Microbiome: Exploring the role of microbial communities in plant adaptations to desert environments.</title>
        <authorList>
            <person name="Partida-Martinez L.P."/>
        </authorList>
    </citation>
    <scope>NUCLEOTIDE SEQUENCE [LARGE SCALE GENOMIC DNA]</scope>
    <source>
        <strain evidence="5">AT2.8</strain>
    </source>
</reference>
<protein>
    <submittedName>
        <fullName evidence="4">Nitroreductase</fullName>
    </submittedName>
</protein>
<comment type="caution">
    <text evidence="4">The sequence shown here is derived from an EMBL/GenBank/DDBJ whole genome shotgun (WGS) entry which is preliminary data.</text>
</comment>
<dbReference type="InterPro" id="IPR000415">
    <property type="entry name" value="Nitroreductase-like"/>
</dbReference>
<organism evidence="4 5">
    <name type="scientific">Neobacillus niacini</name>
    <dbReference type="NCBI Taxonomy" id="86668"/>
    <lineage>
        <taxon>Bacteria</taxon>
        <taxon>Bacillati</taxon>
        <taxon>Bacillota</taxon>
        <taxon>Bacilli</taxon>
        <taxon>Bacillales</taxon>
        <taxon>Bacillaceae</taxon>
        <taxon>Neobacillus</taxon>
    </lineage>
</organism>
<dbReference type="AlphaFoldDB" id="A0A852TEV3"/>
<dbReference type="SUPFAM" id="SSF55469">
    <property type="entry name" value="FMN-dependent nitroreductase-like"/>
    <property type="match status" value="1"/>
</dbReference>
<sequence length="222" mass="24785">MSNSQTIEKIEQQMFLDVIRERRSVRAYDPTVKISREEMTEILELATLAPSSSNLQPWRFLVIDKPELKEKLLPIAFNQQQVVEASAVIAVLGDVESYKKAEKIYGQAADAGFMPRDTAKSFIERTVGMYSSLPPETARQIVFTDGGLISMQLMLVARSKGYDTVPMGGYDKAKFVEAFGISEQFVPVMLIAIGKATKPGHPTTRLPIEDVAFFNEMPSDKE</sequence>
<evidence type="ECO:0000313" key="4">
    <source>
        <dbReference type="EMBL" id="NYE07333.1"/>
    </source>
</evidence>
<comment type="similarity">
    <text evidence="1">Belongs to the nitroreductase family.</text>
</comment>
<dbReference type="Gene3D" id="3.40.109.10">
    <property type="entry name" value="NADH Oxidase"/>
    <property type="match status" value="1"/>
</dbReference>
<gene>
    <name evidence="4" type="ORF">F4694_004144</name>
</gene>
<evidence type="ECO:0000259" key="3">
    <source>
        <dbReference type="Pfam" id="PF00881"/>
    </source>
</evidence>
<evidence type="ECO:0000313" key="5">
    <source>
        <dbReference type="Proteomes" id="UP000548423"/>
    </source>
</evidence>
<feature type="domain" description="Nitroreductase" evidence="3">
    <location>
        <begin position="19"/>
        <end position="195"/>
    </location>
</feature>
<dbReference type="GO" id="GO:0016491">
    <property type="term" value="F:oxidoreductase activity"/>
    <property type="evidence" value="ECO:0007669"/>
    <property type="project" value="UniProtKB-KW"/>
</dbReference>
<dbReference type="PANTHER" id="PTHR43673:SF3">
    <property type="entry name" value="NAD(P)H NITROREDUCTASE YODC-RELATED"/>
    <property type="match status" value="1"/>
</dbReference>
<dbReference type="InterPro" id="IPR029479">
    <property type="entry name" value="Nitroreductase"/>
</dbReference>
<proteinExistence type="inferred from homology"/>
<keyword evidence="2" id="KW-0560">Oxidoreductase</keyword>
<dbReference type="Proteomes" id="UP000548423">
    <property type="component" value="Unassembled WGS sequence"/>
</dbReference>
<dbReference type="EMBL" id="JACCBX010000009">
    <property type="protein sequence ID" value="NYE07333.1"/>
    <property type="molecule type" value="Genomic_DNA"/>
</dbReference>
<name>A0A852TEV3_9BACI</name>
<evidence type="ECO:0000256" key="2">
    <source>
        <dbReference type="ARBA" id="ARBA00023002"/>
    </source>
</evidence>
<evidence type="ECO:0000256" key="1">
    <source>
        <dbReference type="ARBA" id="ARBA00007118"/>
    </source>
</evidence>
<dbReference type="PANTHER" id="PTHR43673">
    <property type="entry name" value="NAD(P)H NITROREDUCTASE YDGI-RELATED"/>
    <property type="match status" value="1"/>
</dbReference>
<dbReference type="CDD" id="cd02137">
    <property type="entry name" value="MhqN-like"/>
    <property type="match status" value="1"/>
</dbReference>